<feature type="binding site" evidence="7">
    <location>
        <position position="94"/>
    </location>
    <ligand>
        <name>S-adenosyl-L-methionine</name>
        <dbReference type="ChEBI" id="CHEBI:59789"/>
    </ligand>
</feature>
<feature type="binding site" evidence="7">
    <location>
        <position position="120"/>
    </location>
    <ligand>
        <name>substrate</name>
    </ligand>
</feature>
<keyword evidence="3 7" id="KW-0489">Methyltransferase</keyword>
<evidence type="ECO:0000256" key="5">
    <source>
        <dbReference type="ARBA" id="ARBA00022691"/>
    </source>
</evidence>
<keyword evidence="6 7" id="KW-0819">tRNA processing</keyword>
<evidence type="ECO:0000256" key="3">
    <source>
        <dbReference type="ARBA" id="ARBA00022603"/>
    </source>
</evidence>
<keyword evidence="9" id="KW-1185">Reference proteome</keyword>
<dbReference type="PANTHER" id="PTHR23417:SF14">
    <property type="entry name" value="PENTACOTRIPEPTIDE-REPEAT REGION OF PRORP DOMAIN-CONTAINING PROTEIN"/>
    <property type="match status" value="1"/>
</dbReference>
<dbReference type="NCBIfam" id="TIGR00091">
    <property type="entry name" value="tRNA (guanosine(46)-N7)-methyltransferase TrmB"/>
    <property type="match status" value="1"/>
</dbReference>
<dbReference type="SUPFAM" id="SSF53335">
    <property type="entry name" value="S-adenosyl-L-methionine-dependent methyltransferases"/>
    <property type="match status" value="1"/>
</dbReference>
<dbReference type="Gene3D" id="3.40.50.150">
    <property type="entry name" value="Vaccinia Virus protein VP39"/>
    <property type="match status" value="1"/>
</dbReference>
<keyword evidence="5 7" id="KW-0949">S-adenosyl-L-methionine</keyword>
<accession>A0ABY6YZK5</accession>
<evidence type="ECO:0000256" key="2">
    <source>
        <dbReference type="ARBA" id="ARBA00003015"/>
    </source>
</evidence>
<comment type="pathway">
    <text evidence="7">tRNA modification; N(7)-methylguanine-tRNA biosynthesis.</text>
</comment>
<feature type="binding site" evidence="7">
    <location>
        <begin position="195"/>
        <end position="198"/>
    </location>
    <ligand>
        <name>substrate</name>
    </ligand>
</feature>
<dbReference type="PROSITE" id="PS51625">
    <property type="entry name" value="SAM_MT_TRMB"/>
    <property type="match status" value="1"/>
</dbReference>
<dbReference type="InterPro" id="IPR055361">
    <property type="entry name" value="tRNA_methyltr_TrmB_bact"/>
</dbReference>
<dbReference type="NCBIfam" id="NF001080">
    <property type="entry name" value="PRK00121.2-2"/>
    <property type="match status" value="1"/>
</dbReference>
<dbReference type="Proteomes" id="UP001164803">
    <property type="component" value="Chromosome"/>
</dbReference>
<dbReference type="InterPro" id="IPR029063">
    <property type="entry name" value="SAM-dependent_MTases_sf"/>
</dbReference>
<evidence type="ECO:0000256" key="1">
    <source>
        <dbReference type="ARBA" id="ARBA00000142"/>
    </source>
</evidence>
<dbReference type="EMBL" id="CP104064">
    <property type="protein sequence ID" value="WAH36016.1"/>
    <property type="molecule type" value="Genomic_DNA"/>
</dbReference>
<dbReference type="PANTHER" id="PTHR23417">
    <property type="entry name" value="3-DEOXY-D-MANNO-OCTULOSONIC-ACID TRANSFERASE/TRNA GUANINE-N 7 - -METHYLTRANSFERASE"/>
    <property type="match status" value="1"/>
</dbReference>
<comment type="similarity">
    <text evidence="7">Belongs to the class I-like SAM-binding methyltransferase superfamily. TrmB family.</text>
</comment>
<evidence type="ECO:0000256" key="4">
    <source>
        <dbReference type="ARBA" id="ARBA00022679"/>
    </source>
</evidence>
<dbReference type="EC" id="2.1.1.33" evidence="7"/>
<comment type="caution">
    <text evidence="7">Lacks conserved residue(s) required for the propagation of feature annotation.</text>
</comment>
<gene>
    <name evidence="7 8" type="primary">trmB</name>
    <name evidence="8" type="ORF">NZD86_17395</name>
</gene>
<dbReference type="GO" id="GO:0008176">
    <property type="term" value="F:tRNA (guanine(46)-N7)-methyltransferase activity"/>
    <property type="evidence" value="ECO:0007669"/>
    <property type="project" value="UniProtKB-EC"/>
</dbReference>
<sequence length="217" mass="24710">MRYRGAHHLPEWLEQGKPVLKNNNTDDIREALASIKLPVCIEVGCGKGGFIHQMAQARPDIFFIGVDKVMTVIAKAAANAVEIGLANVLFIIGDVEDIAEKMTPNSVERLFLNFSDPWPKSRHEPRRLTDKSKLAIYERLLTERGVVEQKTDNLPFFEWSVASFESAGWHLERVLRGFAEGEPEHSQLSSQYVQTEYEQKFRHQGIPINYLRARPPV</sequence>
<protein>
    <recommendedName>
        <fullName evidence="7">tRNA (guanine-N(7)-)-methyltransferase</fullName>
        <ecNumber evidence="7">2.1.1.33</ecNumber>
    </recommendedName>
    <alternativeName>
        <fullName evidence="7">tRNA (guanine(46)-N(7))-methyltransferase</fullName>
    </alternativeName>
    <alternativeName>
        <fullName evidence="7">tRNA(m7G46)-methyltransferase</fullName>
    </alternativeName>
</protein>
<reference evidence="8" key="1">
    <citation type="submission" date="2022-08" db="EMBL/GenBank/DDBJ databases">
        <title>Alicyclobacillus dauci DSM2870, complete genome.</title>
        <authorList>
            <person name="Wang Q."/>
            <person name="Cai R."/>
            <person name="Wang Z."/>
        </authorList>
    </citation>
    <scope>NUCLEOTIDE SEQUENCE</scope>
    <source>
        <strain evidence="8">DSM 28700</strain>
    </source>
</reference>
<feature type="binding site" evidence="7">
    <location>
        <position position="42"/>
    </location>
    <ligand>
        <name>S-adenosyl-L-methionine</name>
        <dbReference type="ChEBI" id="CHEBI:59789"/>
    </ligand>
</feature>
<organism evidence="8 9">
    <name type="scientific">Alicyclobacillus dauci</name>
    <dbReference type="NCBI Taxonomy" id="1475485"/>
    <lineage>
        <taxon>Bacteria</taxon>
        <taxon>Bacillati</taxon>
        <taxon>Bacillota</taxon>
        <taxon>Bacilli</taxon>
        <taxon>Bacillales</taxon>
        <taxon>Alicyclobacillaceae</taxon>
        <taxon>Alicyclobacillus</taxon>
    </lineage>
</organism>
<keyword evidence="4 7" id="KW-0808">Transferase</keyword>
<feature type="binding site" evidence="7">
    <location>
        <position position="67"/>
    </location>
    <ligand>
        <name>S-adenosyl-L-methionine</name>
        <dbReference type="ChEBI" id="CHEBI:59789"/>
    </ligand>
</feature>
<evidence type="ECO:0000313" key="8">
    <source>
        <dbReference type="EMBL" id="WAH36016.1"/>
    </source>
</evidence>
<name>A0ABY6YZK5_9BACL</name>
<dbReference type="Pfam" id="PF02390">
    <property type="entry name" value="Methyltransf_4"/>
    <property type="match status" value="1"/>
</dbReference>
<dbReference type="InterPro" id="IPR003358">
    <property type="entry name" value="tRNA_(Gua-N-7)_MeTrfase_Trmb"/>
</dbReference>
<feature type="binding site" evidence="7">
    <location>
        <position position="116"/>
    </location>
    <ligand>
        <name>S-adenosyl-L-methionine</name>
        <dbReference type="ChEBI" id="CHEBI:59789"/>
    </ligand>
</feature>
<proteinExistence type="inferred from homology"/>
<evidence type="ECO:0000256" key="6">
    <source>
        <dbReference type="ARBA" id="ARBA00022694"/>
    </source>
</evidence>
<evidence type="ECO:0000313" key="9">
    <source>
        <dbReference type="Proteomes" id="UP001164803"/>
    </source>
</evidence>
<evidence type="ECO:0000256" key="7">
    <source>
        <dbReference type="HAMAP-Rule" id="MF_01057"/>
    </source>
</evidence>
<comment type="function">
    <text evidence="2 7">Catalyzes the formation of N(7)-methylguanine at position 46 (m7G46) in tRNA.</text>
</comment>
<feature type="binding site" evidence="7">
    <location>
        <position position="152"/>
    </location>
    <ligand>
        <name>substrate</name>
    </ligand>
</feature>
<dbReference type="CDD" id="cd02440">
    <property type="entry name" value="AdoMet_MTases"/>
    <property type="match status" value="1"/>
</dbReference>
<dbReference type="RefSeq" id="WP_268043315.1">
    <property type="nucleotide sequence ID" value="NZ_CP104064.1"/>
</dbReference>
<comment type="catalytic activity">
    <reaction evidence="1 7">
        <text>guanosine(46) in tRNA + S-adenosyl-L-methionine = N(7)-methylguanosine(46) in tRNA + S-adenosyl-L-homocysteine</text>
        <dbReference type="Rhea" id="RHEA:42708"/>
        <dbReference type="Rhea" id="RHEA-COMP:10188"/>
        <dbReference type="Rhea" id="RHEA-COMP:10189"/>
        <dbReference type="ChEBI" id="CHEBI:57856"/>
        <dbReference type="ChEBI" id="CHEBI:59789"/>
        <dbReference type="ChEBI" id="CHEBI:74269"/>
        <dbReference type="ChEBI" id="CHEBI:74480"/>
        <dbReference type="EC" id="2.1.1.33"/>
    </reaction>
</comment>
<dbReference type="HAMAP" id="MF_01057">
    <property type="entry name" value="tRNA_methyltr_TrmB"/>
    <property type="match status" value="1"/>
</dbReference>